<accession>A0AAD6CFQ7</accession>
<evidence type="ECO:0000256" key="1">
    <source>
        <dbReference type="SAM" id="SignalP"/>
    </source>
</evidence>
<organism evidence="2 3">
    <name type="scientific">Penicillium daleae</name>
    <dbReference type="NCBI Taxonomy" id="63821"/>
    <lineage>
        <taxon>Eukaryota</taxon>
        <taxon>Fungi</taxon>
        <taxon>Dikarya</taxon>
        <taxon>Ascomycota</taxon>
        <taxon>Pezizomycotina</taxon>
        <taxon>Eurotiomycetes</taxon>
        <taxon>Eurotiomycetidae</taxon>
        <taxon>Eurotiales</taxon>
        <taxon>Aspergillaceae</taxon>
        <taxon>Penicillium</taxon>
    </lineage>
</organism>
<reference evidence="2" key="1">
    <citation type="submission" date="2022-12" db="EMBL/GenBank/DDBJ databases">
        <authorList>
            <person name="Petersen C."/>
        </authorList>
    </citation>
    <scope>NUCLEOTIDE SEQUENCE</scope>
    <source>
        <strain evidence="2">IBT 16125</strain>
    </source>
</reference>
<dbReference type="EMBL" id="JAPVEA010000002">
    <property type="protein sequence ID" value="KAJ5461177.1"/>
    <property type="molecule type" value="Genomic_DNA"/>
</dbReference>
<protein>
    <submittedName>
        <fullName evidence="2">Uncharacterized protein</fullName>
    </submittedName>
</protein>
<keyword evidence="3" id="KW-1185">Reference proteome</keyword>
<keyword evidence="1" id="KW-0732">Signal</keyword>
<feature type="signal peptide" evidence="1">
    <location>
        <begin position="1"/>
        <end position="19"/>
    </location>
</feature>
<dbReference type="AlphaFoldDB" id="A0AAD6CFQ7"/>
<comment type="caution">
    <text evidence="2">The sequence shown here is derived from an EMBL/GenBank/DDBJ whole genome shotgun (WGS) entry which is preliminary data.</text>
</comment>
<feature type="chain" id="PRO_5041915676" evidence="1">
    <location>
        <begin position="20"/>
        <end position="211"/>
    </location>
</feature>
<dbReference type="RefSeq" id="XP_056770219.1">
    <property type="nucleotide sequence ID" value="XM_056906112.1"/>
</dbReference>
<evidence type="ECO:0000313" key="2">
    <source>
        <dbReference type="EMBL" id="KAJ5461177.1"/>
    </source>
</evidence>
<dbReference type="Proteomes" id="UP001213681">
    <property type="component" value="Unassembled WGS sequence"/>
</dbReference>
<dbReference type="GeneID" id="81596355"/>
<evidence type="ECO:0000313" key="3">
    <source>
        <dbReference type="Proteomes" id="UP001213681"/>
    </source>
</evidence>
<proteinExistence type="predicted"/>
<reference evidence="2" key="2">
    <citation type="journal article" date="2023" name="IMA Fungus">
        <title>Comparative genomic study of the Penicillium genus elucidates a diverse pangenome and 15 lateral gene transfer events.</title>
        <authorList>
            <person name="Petersen C."/>
            <person name="Sorensen T."/>
            <person name="Nielsen M.R."/>
            <person name="Sondergaard T.E."/>
            <person name="Sorensen J.L."/>
            <person name="Fitzpatrick D.A."/>
            <person name="Frisvad J.C."/>
            <person name="Nielsen K.L."/>
        </authorList>
    </citation>
    <scope>NUCLEOTIDE SEQUENCE</scope>
    <source>
        <strain evidence="2">IBT 16125</strain>
    </source>
</reference>
<gene>
    <name evidence="2" type="ORF">N7458_002729</name>
</gene>
<sequence>MHFLRFATFFLSGVSTSIAVSNSNCSNSTDIQVVQYASAIQAYSYLLYSSIPLNQTFFSSASNSSNANYFINIQRMAQQNYRGALLVEIVGSNITGFKSPKCNFTSLTPANATEFLNEALYLETSLTGDFLELSGYTQTAEVSELINWLAVQHGTHSTYIASFSQPVIFPPNGTSFVPILPPEYVLGTGNEPYMLGQLLGKCVTAPKGPCS</sequence>
<name>A0AAD6CFQ7_9EURO</name>